<dbReference type="CDD" id="cd13267">
    <property type="entry name" value="PH_DOCK-D"/>
    <property type="match status" value="1"/>
</dbReference>
<accession>A0A3N0Y6F3</accession>
<feature type="compositionally biased region" description="Polar residues" evidence="3">
    <location>
        <begin position="1045"/>
        <end position="1055"/>
    </location>
</feature>
<evidence type="ECO:0000313" key="7">
    <source>
        <dbReference type="Proteomes" id="UP000281406"/>
    </source>
</evidence>
<dbReference type="EMBL" id="RJVU01051519">
    <property type="protein sequence ID" value="ROL41775.1"/>
    <property type="molecule type" value="Genomic_DNA"/>
</dbReference>
<dbReference type="InterPro" id="IPR001849">
    <property type="entry name" value="PH_domain"/>
</dbReference>
<dbReference type="Gene3D" id="2.30.29.30">
    <property type="entry name" value="Pleckstrin-homology domain (PH domain)/Phosphotyrosine-binding domain (PTB)"/>
    <property type="match status" value="1"/>
</dbReference>
<evidence type="ECO:0000256" key="1">
    <source>
        <dbReference type="ARBA" id="ARBA00022553"/>
    </source>
</evidence>
<organism evidence="6 7">
    <name type="scientific">Anabarilius grahami</name>
    <name type="common">Kanglang fish</name>
    <name type="synonym">Barilius grahami</name>
    <dbReference type="NCBI Taxonomy" id="495550"/>
    <lineage>
        <taxon>Eukaryota</taxon>
        <taxon>Metazoa</taxon>
        <taxon>Chordata</taxon>
        <taxon>Craniata</taxon>
        <taxon>Vertebrata</taxon>
        <taxon>Euteleostomi</taxon>
        <taxon>Actinopterygii</taxon>
        <taxon>Neopterygii</taxon>
        <taxon>Teleostei</taxon>
        <taxon>Ostariophysi</taxon>
        <taxon>Cypriniformes</taxon>
        <taxon>Xenocyprididae</taxon>
        <taxon>Xenocypridinae</taxon>
        <taxon>Xenocypridinae incertae sedis</taxon>
        <taxon>Anabarilius</taxon>
    </lineage>
</organism>
<dbReference type="SUPFAM" id="SSF48371">
    <property type="entry name" value="ARM repeat"/>
    <property type="match status" value="1"/>
</dbReference>
<dbReference type="GO" id="GO:0005085">
    <property type="term" value="F:guanyl-nucleotide exchange factor activity"/>
    <property type="evidence" value="ECO:0007669"/>
    <property type="project" value="InterPro"/>
</dbReference>
<feature type="compositionally biased region" description="Basic and acidic residues" evidence="3">
    <location>
        <begin position="1076"/>
        <end position="1093"/>
    </location>
</feature>
<dbReference type="InterPro" id="IPR035892">
    <property type="entry name" value="C2_domain_sf"/>
</dbReference>
<dbReference type="GO" id="GO:0007264">
    <property type="term" value="P:small GTPase-mediated signal transduction"/>
    <property type="evidence" value="ECO:0007669"/>
    <property type="project" value="InterPro"/>
</dbReference>
<keyword evidence="1" id="KW-0597">Phosphoprotein</keyword>
<dbReference type="PANTHER" id="PTHR23317">
    <property type="entry name" value="DEDICATOR OF CYTOKINESIS DOCK"/>
    <property type="match status" value="1"/>
</dbReference>
<sequence>MCARYIPLWFLKDAASLGSQRGGVSKHGWLYKANMNSAISVTMRSFKRRYFHLTQLGDGSYNLNFYKDEKISKEPKGTIFLDSCMGVIQNSKVRRFAFELKMQDKSTYLLAADSEGEMDDWIGTLNKILHSSFELAMQERRNGELHDDDELGKTDISPGNFQDSFQSARDIESKMRSETRLKLFTLDPDTQRLDLSGIEPDVKQFEEKFGKRVLVSCNDLSFNLQSCVAENEEGPTTNVEPFFVVLSLFDVQNSRKISADFHVDLNHPLVRSMIPPPSMQINGAVDTPHGEMLPSELLEGMLQYPKKVAQKVLKNAKMACSRLGQYRMPFAWAARPVFRDASGILDKSARFSALYRQDSNKLSEEDLFKLLADFRKPEKMAKLPVILGNLDVTIDNVPPDMANCVTPSYIPVRPFESNGPSNGVLLEVEEFVPCIAKCSQPFTTYNNHLYVYPKHLKYDNQKSFAKARNIAVCVEFRESDEEDAQPLKCIYGRPGGPLFTKHAYAAVLHHQQNPEFYDEIKIELPTQLHEKHHLLFTFYHISCDSSTKKRDIVETPVGSAWLPLLKDGRVVMSEQHISVASNLPNGYLSCQEGVSKHSSPEIKWVDGGRPLFRVSTHLVSTIYTQDQHLHNFFHHFQSMQSGATRPTEGELVKYLKSLHAMEGHVMINFLPTILNQLVHVLTSASNEDVAVNTTRVMVHIVAQCHEEGLEHYLRSYVKYVFKTESYSTSNNKTVHEELAKAMTSILKPSTDFLTSNKLLKYSWYFFEALVKSMAQYLMESGKVKLSRNQRFTASFHHAVETLVNMLMPHITQKYKDNLDAARNANHSLAVFIKRCFTFMDRGFVFKQINNYITCFIPGDPKTLYEFKFEFLRVVCNHEHYVPLNLPMPFGKGRIQRFQAFLCHIKETHARSVDLQLDYSLTDDFCRNHFLVGLLLREVCGALQEFGEVRQIAIQVLKSLMIKHTFDDRYVSKSQQARLATLYLPLFGLLQENVHRVNVRDTSNFNTHQNGRDEHLASISTATPQKPVGNLDNSLHKDVFGVISGTASPHTSTPNIGSVRHADSRGSLVSTDSGNSLHEKTSEKTSSLDKPKERFTRRHTLTVLPLPLEPEDSAPLSRAAKRVTMDFSLLSSPALYDNDTNRITDTIQTQSASALGSSMLRCDKLDREEIKNLLMCFLHVLKSMSEDALFTYWNKATTSELMDFFTLVESQEGVGFIASDRKSLTLPVSRNRGGVMHTRLHQLGSLENAHTFNHTSCHGDADACLLEANVSTEVCLTVLDTLSVFIMGFKTQLCADLGHNPLMKKVFQVHLCFLQIPQSETALKQVFTSLRTFIYKFPCTFFDGRADMCACLCYEILKCCNSKLSSIRSDAAHLLYFLMKSNFEYNGRKSFVVIAVSQLIADVIGIGGTRFQQSLSIINNCANSDKTVKHTAFPSDVKDLTKRIRTVLMATEQMKEHEKDPEMLVDLQYSLAKSYTSTPELRKTWLDSMAKIHVKNGDLSEASQPNNANY</sequence>
<dbReference type="SUPFAM" id="SSF50729">
    <property type="entry name" value="PH domain-like"/>
    <property type="match status" value="1"/>
</dbReference>
<evidence type="ECO:0000256" key="3">
    <source>
        <dbReference type="SAM" id="MobiDB-lite"/>
    </source>
</evidence>
<dbReference type="CDD" id="cd08697">
    <property type="entry name" value="C2_Dock-D"/>
    <property type="match status" value="1"/>
</dbReference>
<dbReference type="InterPro" id="IPR011993">
    <property type="entry name" value="PH-like_dom_sf"/>
</dbReference>
<evidence type="ECO:0000259" key="4">
    <source>
        <dbReference type="PROSITE" id="PS50003"/>
    </source>
</evidence>
<dbReference type="FunFam" id="2.30.29.30:FF:000016">
    <property type="entry name" value="dedicator of cytokinesis protein 9 isoform X1"/>
    <property type="match status" value="1"/>
</dbReference>
<protein>
    <submittedName>
        <fullName evidence="6">Dedicator of cytokinesis protein 9</fullName>
    </submittedName>
</protein>
<comment type="similarity">
    <text evidence="2">Belongs to the DOCK family.</text>
</comment>
<name>A0A3N0Y6F3_ANAGA</name>
<feature type="compositionally biased region" description="Polar residues" evidence="3">
    <location>
        <begin position="1066"/>
        <end position="1075"/>
    </location>
</feature>
<feature type="region of interest" description="Disordered" evidence="3">
    <location>
        <begin position="1045"/>
        <end position="1093"/>
    </location>
</feature>
<dbReference type="InterPro" id="IPR016024">
    <property type="entry name" value="ARM-type_fold"/>
</dbReference>
<dbReference type="InterPro" id="IPR027007">
    <property type="entry name" value="C2_DOCK-type_domain"/>
</dbReference>
<feature type="domain" description="C2 DOCK-type" evidence="5">
    <location>
        <begin position="446"/>
        <end position="619"/>
    </location>
</feature>
<dbReference type="SMART" id="SM00233">
    <property type="entry name" value="PH"/>
    <property type="match status" value="1"/>
</dbReference>
<dbReference type="OrthoDB" id="47328at2759"/>
<dbReference type="Gene3D" id="1.25.40.410">
    <property type="match status" value="1"/>
</dbReference>
<keyword evidence="7" id="KW-1185">Reference proteome</keyword>
<feature type="domain" description="PH" evidence="4">
    <location>
        <begin position="23"/>
        <end position="130"/>
    </location>
</feature>
<dbReference type="InterPro" id="IPR037809">
    <property type="entry name" value="C2_Dock-D"/>
</dbReference>
<dbReference type="PANTHER" id="PTHR23317:SF77">
    <property type="entry name" value="DEDICATOR OF CYTOKINESIS PROTEIN 9"/>
    <property type="match status" value="1"/>
</dbReference>
<reference evidence="6 7" key="1">
    <citation type="submission" date="2018-10" db="EMBL/GenBank/DDBJ databases">
        <title>Genome assembly for a Yunnan-Guizhou Plateau 3E fish, Anabarilius grahami (Regan), and its evolutionary and genetic applications.</title>
        <authorList>
            <person name="Jiang W."/>
        </authorList>
    </citation>
    <scope>NUCLEOTIDE SEQUENCE [LARGE SCALE GENOMIC DNA]</scope>
    <source>
        <strain evidence="6">AG-KIZ</strain>
        <tissue evidence="6">Muscle</tissue>
    </source>
</reference>
<dbReference type="PROSITE" id="PS51650">
    <property type="entry name" value="C2_DOCK"/>
    <property type="match status" value="1"/>
</dbReference>
<evidence type="ECO:0000256" key="2">
    <source>
        <dbReference type="PROSITE-ProRule" id="PRU00983"/>
    </source>
</evidence>
<gene>
    <name evidence="6" type="ORF">DPX16_9366</name>
</gene>
<evidence type="ECO:0000313" key="6">
    <source>
        <dbReference type="EMBL" id="ROL41775.1"/>
    </source>
</evidence>
<dbReference type="Pfam" id="PF00169">
    <property type="entry name" value="PH"/>
    <property type="match status" value="1"/>
</dbReference>
<proteinExistence type="inferred from homology"/>
<dbReference type="InterPro" id="IPR043161">
    <property type="entry name" value="DOCK_C_lobe_A"/>
</dbReference>
<dbReference type="Gene3D" id="2.60.40.150">
    <property type="entry name" value="C2 domain"/>
    <property type="match status" value="1"/>
</dbReference>
<dbReference type="Pfam" id="PF14429">
    <property type="entry name" value="DOCK-C2"/>
    <property type="match status" value="1"/>
</dbReference>
<dbReference type="Pfam" id="PF06920">
    <property type="entry name" value="DHR-2_Lobe_A"/>
    <property type="match status" value="1"/>
</dbReference>
<dbReference type="Proteomes" id="UP000281406">
    <property type="component" value="Unassembled WGS sequence"/>
</dbReference>
<dbReference type="PROSITE" id="PS50003">
    <property type="entry name" value="PH_DOMAIN"/>
    <property type="match status" value="1"/>
</dbReference>
<evidence type="ECO:0000259" key="5">
    <source>
        <dbReference type="PROSITE" id="PS51650"/>
    </source>
</evidence>
<dbReference type="InterPro" id="IPR026791">
    <property type="entry name" value="DOCK"/>
</dbReference>
<dbReference type="InterPro" id="IPR046769">
    <property type="entry name" value="DOCKER_Lobe_A"/>
</dbReference>
<comment type="caution">
    <text evidence="6">The sequence shown here is derived from an EMBL/GenBank/DDBJ whole genome shotgun (WGS) entry which is preliminary data.</text>
</comment>